<evidence type="ECO:0000256" key="7">
    <source>
        <dbReference type="ARBA" id="ARBA00019298"/>
    </source>
</evidence>
<proteinExistence type="inferred from homology"/>
<feature type="region of interest" description="Disordered" evidence="24">
    <location>
        <begin position="475"/>
        <end position="621"/>
    </location>
</feature>
<evidence type="ECO:0000256" key="2">
    <source>
        <dbReference type="ARBA" id="ARBA00004496"/>
    </source>
</evidence>
<comment type="similarity">
    <text evidence="6">Belongs to the DAXX family.</text>
</comment>
<dbReference type="InterPro" id="IPR046378">
    <property type="entry name" value="DAXX_histone-bd"/>
</dbReference>
<organism evidence="27 28">
    <name type="scientific">Ceratina calcarata</name>
    <dbReference type="NCBI Taxonomy" id="156304"/>
    <lineage>
        <taxon>Eukaryota</taxon>
        <taxon>Metazoa</taxon>
        <taxon>Ecdysozoa</taxon>
        <taxon>Arthropoda</taxon>
        <taxon>Hexapoda</taxon>
        <taxon>Insecta</taxon>
        <taxon>Pterygota</taxon>
        <taxon>Neoptera</taxon>
        <taxon>Endopterygota</taxon>
        <taxon>Hymenoptera</taxon>
        <taxon>Apocrita</taxon>
        <taxon>Aculeata</taxon>
        <taxon>Apoidea</taxon>
        <taxon>Anthophila</taxon>
        <taxon>Apidae</taxon>
        <taxon>Ceratina</taxon>
        <taxon>Zadontomerus</taxon>
    </lineage>
</organism>
<evidence type="ECO:0000256" key="4">
    <source>
        <dbReference type="ARBA" id="ARBA00004604"/>
    </source>
</evidence>
<accession>A0AAJ7NFK8</accession>
<dbReference type="GO" id="GO:0050681">
    <property type="term" value="F:nuclear androgen receptor binding"/>
    <property type="evidence" value="ECO:0007669"/>
    <property type="project" value="TreeGrafter"/>
</dbReference>
<dbReference type="InterPro" id="IPR038298">
    <property type="entry name" value="Daxx_N_sf"/>
</dbReference>
<feature type="compositionally biased region" description="Basic and acidic residues" evidence="24">
    <location>
        <begin position="574"/>
        <end position="599"/>
    </location>
</feature>
<evidence type="ECO:0000259" key="26">
    <source>
        <dbReference type="Pfam" id="PF20920"/>
    </source>
</evidence>
<evidence type="ECO:0000313" key="27">
    <source>
        <dbReference type="Proteomes" id="UP000694925"/>
    </source>
</evidence>
<keyword evidence="27" id="KW-1185">Reference proteome</keyword>
<dbReference type="GO" id="GO:0016605">
    <property type="term" value="C:PML body"/>
    <property type="evidence" value="ECO:0007669"/>
    <property type="project" value="UniProtKB-SubCell"/>
</dbReference>
<dbReference type="RefSeq" id="XP_017892749.1">
    <property type="nucleotide sequence ID" value="XM_018037260.2"/>
</dbReference>
<dbReference type="GO" id="GO:0042393">
    <property type="term" value="F:histone binding"/>
    <property type="evidence" value="ECO:0007669"/>
    <property type="project" value="InterPro"/>
</dbReference>
<keyword evidence="14" id="KW-0832">Ubl conjugation</keyword>
<evidence type="ECO:0000256" key="1">
    <source>
        <dbReference type="ARBA" id="ARBA00004322"/>
    </source>
</evidence>
<feature type="compositionally biased region" description="Basic and acidic residues" evidence="24">
    <location>
        <begin position="678"/>
        <end position="688"/>
    </location>
</feature>
<keyword evidence="18" id="KW-0804">Transcription</keyword>
<feature type="compositionally biased region" description="Polar residues" evidence="24">
    <location>
        <begin position="225"/>
        <end position="246"/>
    </location>
</feature>
<dbReference type="RefSeq" id="XP_017892748.1">
    <property type="nucleotide sequence ID" value="XM_018037259.2"/>
</dbReference>
<evidence type="ECO:0000313" key="31">
    <source>
        <dbReference type="RefSeq" id="XP_017892751.1"/>
    </source>
</evidence>
<keyword evidence="19" id="KW-0143">Chaperone</keyword>
<feature type="compositionally biased region" description="Basic and acidic residues" evidence="24">
    <location>
        <begin position="475"/>
        <end position="487"/>
    </location>
</feature>
<dbReference type="GO" id="GO:0005730">
    <property type="term" value="C:nucleolus"/>
    <property type="evidence" value="ECO:0007669"/>
    <property type="project" value="UniProtKB-SubCell"/>
</dbReference>
<comment type="subcellular location">
    <subcellularLocation>
        <location evidence="3">Chromosome</location>
        <location evidence="3">Centromere</location>
    </subcellularLocation>
    <subcellularLocation>
        <location evidence="2">Cytoplasm</location>
    </subcellularLocation>
    <subcellularLocation>
        <location evidence="1">Nucleus</location>
        <location evidence="1">PML body</location>
    </subcellularLocation>
    <subcellularLocation>
        <location evidence="4">Nucleus</location>
        <location evidence="4">Nucleolus</location>
    </subcellularLocation>
    <subcellularLocation>
        <location evidence="5">Nucleus</location>
        <location evidence="5">Nucleoplasm</location>
    </subcellularLocation>
</comment>
<dbReference type="Pfam" id="PF03344">
    <property type="entry name" value="Daxx"/>
    <property type="match status" value="1"/>
</dbReference>
<feature type="region of interest" description="Disordered" evidence="24">
    <location>
        <begin position="1"/>
        <end position="23"/>
    </location>
</feature>
<evidence type="ECO:0000256" key="9">
    <source>
        <dbReference type="ARBA" id="ARBA00022490"/>
    </source>
</evidence>
<keyword evidence="15" id="KW-0156">Chromatin regulator</keyword>
<evidence type="ECO:0000313" key="30">
    <source>
        <dbReference type="RefSeq" id="XP_017892750.1"/>
    </source>
</evidence>
<dbReference type="GeneID" id="108632591"/>
<protein>
    <recommendedName>
        <fullName evidence="7">Death domain-associated protein 6</fullName>
    </recommendedName>
    <alternativeName>
        <fullName evidence="22">Daxx</fullName>
    </alternativeName>
</protein>
<feature type="compositionally biased region" description="Acidic residues" evidence="24">
    <location>
        <begin position="488"/>
        <end position="512"/>
    </location>
</feature>
<dbReference type="PANTHER" id="PTHR12766">
    <property type="entry name" value="DEATH DOMAIN-ASSOCIATED PROTEIN 6 DAXX"/>
    <property type="match status" value="1"/>
</dbReference>
<evidence type="ECO:0000313" key="32">
    <source>
        <dbReference type="RefSeq" id="XP_026675587.1"/>
    </source>
</evidence>
<feature type="region of interest" description="Disordered" evidence="24">
    <location>
        <begin position="225"/>
        <end position="255"/>
    </location>
</feature>
<dbReference type="Gene3D" id="1.20.58.2170">
    <property type="match status" value="1"/>
</dbReference>
<reference evidence="28 29" key="1">
    <citation type="submission" date="2025-04" db="UniProtKB">
        <authorList>
            <consortium name="RefSeq"/>
        </authorList>
    </citation>
    <scope>IDENTIFICATION</scope>
    <source>
        <tissue evidence="28 29">Whole body</tissue>
    </source>
</reference>
<evidence type="ECO:0000256" key="11">
    <source>
        <dbReference type="ARBA" id="ARBA00022499"/>
    </source>
</evidence>
<evidence type="ECO:0000256" key="5">
    <source>
        <dbReference type="ARBA" id="ARBA00004642"/>
    </source>
</evidence>
<dbReference type="CTD" id="1616"/>
<keyword evidence="10" id="KW-0678">Repressor</keyword>
<evidence type="ECO:0000256" key="8">
    <source>
        <dbReference type="ARBA" id="ARBA00022454"/>
    </source>
</evidence>
<keyword evidence="9" id="KW-0963">Cytoplasm</keyword>
<evidence type="ECO:0000256" key="3">
    <source>
        <dbReference type="ARBA" id="ARBA00004584"/>
    </source>
</evidence>
<dbReference type="PANTHER" id="PTHR12766:SF7">
    <property type="entry name" value="DEATH DOMAIN-ASSOCIATED PROTEIN 6"/>
    <property type="match status" value="1"/>
</dbReference>
<evidence type="ECO:0000256" key="24">
    <source>
        <dbReference type="SAM" id="MobiDB-lite"/>
    </source>
</evidence>
<dbReference type="RefSeq" id="XP_017892751.1">
    <property type="nucleotide sequence ID" value="XM_018037262.2"/>
</dbReference>
<dbReference type="GO" id="GO:0003714">
    <property type="term" value="F:transcription corepressor activity"/>
    <property type="evidence" value="ECO:0007669"/>
    <property type="project" value="TreeGrafter"/>
</dbReference>
<dbReference type="RefSeq" id="XP_017892750.1">
    <property type="nucleotide sequence ID" value="XM_018037261.2"/>
</dbReference>
<dbReference type="Proteomes" id="UP000694925">
    <property type="component" value="Unplaced"/>
</dbReference>
<feature type="compositionally biased region" description="Basic and acidic residues" evidence="24">
    <location>
        <begin position="516"/>
        <end position="561"/>
    </location>
</feature>
<evidence type="ECO:0000313" key="29">
    <source>
        <dbReference type="RefSeq" id="XP_017892749.1"/>
    </source>
</evidence>
<feature type="coiled-coil region" evidence="23">
    <location>
        <begin position="260"/>
        <end position="287"/>
    </location>
</feature>
<keyword evidence="12" id="KW-0597">Phosphoprotein</keyword>
<dbReference type="RefSeq" id="XP_026675588.1">
    <property type="nucleotide sequence ID" value="XM_026819787.1"/>
</dbReference>
<dbReference type="GO" id="GO:0000775">
    <property type="term" value="C:chromosome, centromeric region"/>
    <property type="evidence" value="ECO:0007669"/>
    <property type="project" value="UniProtKB-SubCell"/>
</dbReference>
<name>A0AAJ7NFK8_9HYME</name>
<keyword evidence="16" id="KW-0805">Transcription regulation</keyword>
<evidence type="ECO:0000256" key="22">
    <source>
        <dbReference type="ARBA" id="ARBA00029641"/>
    </source>
</evidence>
<feature type="compositionally biased region" description="Basic and acidic residues" evidence="24">
    <location>
        <begin position="653"/>
        <end position="664"/>
    </location>
</feature>
<evidence type="ECO:0000313" key="33">
    <source>
        <dbReference type="RefSeq" id="XP_026675588.1"/>
    </source>
</evidence>
<dbReference type="GO" id="GO:0006915">
    <property type="term" value="P:apoptotic process"/>
    <property type="evidence" value="ECO:0007669"/>
    <property type="project" value="UniProtKB-KW"/>
</dbReference>
<evidence type="ECO:0000256" key="17">
    <source>
        <dbReference type="ARBA" id="ARBA00023054"/>
    </source>
</evidence>
<dbReference type="GO" id="GO:0006325">
    <property type="term" value="P:chromatin organization"/>
    <property type="evidence" value="ECO:0007669"/>
    <property type="project" value="UniProtKB-KW"/>
</dbReference>
<feature type="compositionally biased region" description="Polar residues" evidence="24">
    <location>
        <begin position="802"/>
        <end position="812"/>
    </location>
</feature>
<keyword evidence="8" id="KW-0158">Chromosome</keyword>
<keyword evidence="21" id="KW-0137">Centromere</keyword>
<dbReference type="KEGG" id="ccal:108632591"/>
<evidence type="ECO:0000256" key="21">
    <source>
        <dbReference type="ARBA" id="ARBA00023328"/>
    </source>
</evidence>
<evidence type="ECO:0000256" key="16">
    <source>
        <dbReference type="ARBA" id="ARBA00023015"/>
    </source>
</evidence>
<evidence type="ECO:0000313" key="28">
    <source>
        <dbReference type="RefSeq" id="XP_017892748.1"/>
    </source>
</evidence>
<gene>
    <name evidence="28 29 30 31 32 33" type="primary">LOC108632591</name>
</gene>
<dbReference type="RefSeq" id="XP_026675587.1">
    <property type="nucleotide sequence ID" value="XM_026819786.1"/>
</dbReference>
<dbReference type="InterPro" id="IPR046426">
    <property type="entry name" value="DAXX_histone-bd_sf"/>
</dbReference>
<evidence type="ECO:0000256" key="12">
    <source>
        <dbReference type="ARBA" id="ARBA00022553"/>
    </source>
</evidence>
<evidence type="ECO:0000256" key="6">
    <source>
        <dbReference type="ARBA" id="ARBA00008592"/>
    </source>
</evidence>
<evidence type="ECO:0000256" key="23">
    <source>
        <dbReference type="SAM" id="Coils"/>
    </source>
</evidence>
<dbReference type="GO" id="GO:0003713">
    <property type="term" value="F:transcription coactivator activity"/>
    <property type="evidence" value="ECO:0007669"/>
    <property type="project" value="TreeGrafter"/>
</dbReference>
<feature type="domain" description="Daxx N-terminal Rassf1C-interacting" evidence="25">
    <location>
        <begin position="118"/>
        <end position="209"/>
    </location>
</feature>
<evidence type="ECO:0000256" key="14">
    <source>
        <dbReference type="ARBA" id="ARBA00022843"/>
    </source>
</evidence>
<evidence type="ECO:0000256" key="13">
    <source>
        <dbReference type="ARBA" id="ARBA00022703"/>
    </source>
</evidence>
<feature type="region of interest" description="Disordered" evidence="24">
    <location>
        <begin position="653"/>
        <end position="691"/>
    </location>
</feature>
<keyword evidence="17 23" id="KW-0175">Coiled coil</keyword>
<feature type="domain" description="Daxx histone-binding" evidence="26">
    <location>
        <begin position="383"/>
        <end position="466"/>
    </location>
</feature>
<evidence type="ECO:0000256" key="19">
    <source>
        <dbReference type="ARBA" id="ARBA00023186"/>
    </source>
</evidence>
<keyword evidence="11" id="KW-1017">Isopeptide bond</keyword>
<dbReference type="AlphaFoldDB" id="A0AAJ7NFK8"/>
<dbReference type="InterPro" id="IPR031333">
    <property type="entry name" value="Daxx_N"/>
</dbReference>
<evidence type="ECO:0000256" key="15">
    <source>
        <dbReference type="ARBA" id="ARBA00022853"/>
    </source>
</evidence>
<evidence type="ECO:0000256" key="18">
    <source>
        <dbReference type="ARBA" id="ARBA00023163"/>
    </source>
</evidence>
<dbReference type="GO" id="GO:0005737">
    <property type="term" value="C:cytoplasm"/>
    <property type="evidence" value="ECO:0007669"/>
    <property type="project" value="UniProtKB-SubCell"/>
</dbReference>
<feature type="region of interest" description="Disordered" evidence="24">
    <location>
        <begin position="802"/>
        <end position="830"/>
    </location>
</feature>
<dbReference type="Gene3D" id="1.10.8.810">
    <property type="entry name" value="Daxx helical bundle domain"/>
    <property type="match status" value="1"/>
</dbReference>
<evidence type="ECO:0000256" key="20">
    <source>
        <dbReference type="ARBA" id="ARBA00023242"/>
    </source>
</evidence>
<evidence type="ECO:0000256" key="10">
    <source>
        <dbReference type="ARBA" id="ARBA00022491"/>
    </source>
</evidence>
<sequence length="830" mass="95192">MESGSNEVICISSDDDENIEQTRDKKQISVIEKLKNNDVHTREREVTQNKNDCKGVQGQKRKFSEMNNSNDLNGENSADMCENGRSAKICKLNVEESKETEKKTEEKKKCIKPTLIVKEKKSISLLGQDVFPMFISLCLQKDHSDDMRSIVNKLKRRHEQLQPEYAVSEAFCNFLNEKRNEIINSKNKLYVYLFEVMNEMKNNSNRKSTSVSNSNGCSDVNNINRTNILDTPVPSTSHTSDSICTNDSDEKDDADQDIKKRKIIRKIEKAMEKCKNYIKRYENEEVDFNDENNSTYMKQARYKARMVELYNKYCEYTGENADAGRHFLRPKHFSPTGIVVVDHAITSFINSKILKRKKAKNISAFTETLIFPDYHDILQLVKKCNETNNLGLDNRKQQQLARKAFTQIGDHLQLCRRNDYWDTFSMFLENQEDDPAMKDYALAEQLRQSKLEGNKKIADVLQEYVEKQEKLKDEIVDSKVSPEKENDGESDDDEYDEDSIEDEGASDIDADLNIEQWDHISTDKEENSVDEIKIESETNFRREEIDTNDIKTKETKQKTSDTVEDNNNCPQSEKINDSKKVNNCESSRDSKSTVEKKEASSNLKTQVSTSLTELLPITTNNDIPIDETKVEKSVAVDDASDKIREPEDMLKKAVQENEKEDKPLLRVRSFAKPPTTWEDSHGKMDKQSENQSRTPIDIVDLTQTSPKEELAKVPHGKVPIVSNVFPAKKEFKMLMVPVGNNSKIGKTYVARVIKWNRNSLERGEIAPQQQIGGKPSAKATIIQLPVNQRKKQINTNIRPQSNQIITSPTTGNGIHPQRIQKTYSEKSRSK</sequence>
<keyword evidence="20" id="KW-0539">Nucleus</keyword>
<feature type="compositionally biased region" description="Polar residues" evidence="24">
    <location>
        <begin position="600"/>
        <end position="621"/>
    </location>
</feature>
<evidence type="ECO:0000259" key="25">
    <source>
        <dbReference type="Pfam" id="PF03344"/>
    </source>
</evidence>
<keyword evidence="13" id="KW-0053">Apoptosis</keyword>
<dbReference type="Pfam" id="PF20920">
    <property type="entry name" value="DAXX_hist_bd"/>
    <property type="match status" value="1"/>
</dbReference>